<feature type="region of interest" description="Disordered" evidence="1">
    <location>
        <begin position="52"/>
        <end position="166"/>
    </location>
</feature>
<sequence length="166" mass="18145">MKSSRSVKSRNFKSLFFKLSAVVYFSFLITFLLTSPTSAYFQDSEEASVNISFSSDFGEEPTEPAEDSSSKGEDNTQSSSTEGQQQSGQQEATDQSGQHEKTDTTNQTLTSEQSSAHPSREVEKPDASSEVDRDQAEAETKGETKSEPKEANEEDKSTITPASESD</sequence>
<feature type="compositionally biased region" description="Low complexity" evidence="1">
    <location>
        <begin position="76"/>
        <end position="91"/>
    </location>
</feature>
<comment type="caution">
    <text evidence="2">The sequence shown here is derived from an EMBL/GenBank/DDBJ whole genome shotgun (WGS) entry which is preliminary data.</text>
</comment>
<accession>A0A4Y9AAX1</accession>
<name>A0A4Y9AAX1_9BACI</name>
<gene>
    <name evidence="2" type="ORF">E4U82_12100</name>
</gene>
<dbReference type="EMBL" id="SRHY01000021">
    <property type="protein sequence ID" value="TFJ92472.1"/>
    <property type="molecule type" value="Genomic_DNA"/>
</dbReference>
<dbReference type="Proteomes" id="UP000298484">
    <property type="component" value="Unassembled WGS sequence"/>
</dbReference>
<dbReference type="RefSeq" id="WP_135110444.1">
    <property type="nucleotide sequence ID" value="NZ_SRHY01000021.1"/>
</dbReference>
<reference evidence="2 3" key="1">
    <citation type="submission" date="2019-03" db="EMBL/GenBank/DDBJ databases">
        <title>Genome sequence of Lentibacillus salicampi ATCC BAA-719.</title>
        <authorList>
            <person name="Maclea K.S."/>
            <person name="Simoes Junior M."/>
        </authorList>
    </citation>
    <scope>NUCLEOTIDE SEQUENCE [LARGE SCALE GENOMIC DNA]</scope>
    <source>
        <strain evidence="2 3">ATCC BAA-719</strain>
    </source>
</reference>
<proteinExistence type="predicted"/>
<evidence type="ECO:0000256" key="1">
    <source>
        <dbReference type="SAM" id="MobiDB-lite"/>
    </source>
</evidence>
<feature type="compositionally biased region" description="Basic and acidic residues" evidence="1">
    <location>
        <begin position="118"/>
        <end position="157"/>
    </location>
</feature>
<organism evidence="2 3">
    <name type="scientific">Lentibacillus salicampi</name>
    <dbReference type="NCBI Taxonomy" id="175306"/>
    <lineage>
        <taxon>Bacteria</taxon>
        <taxon>Bacillati</taxon>
        <taxon>Bacillota</taxon>
        <taxon>Bacilli</taxon>
        <taxon>Bacillales</taxon>
        <taxon>Bacillaceae</taxon>
        <taxon>Lentibacillus</taxon>
    </lineage>
</organism>
<keyword evidence="3" id="KW-1185">Reference proteome</keyword>
<dbReference type="AlphaFoldDB" id="A0A4Y9AAX1"/>
<feature type="compositionally biased region" description="Polar residues" evidence="1">
    <location>
        <begin position="104"/>
        <end position="117"/>
    </location>
</feature>
<protein>
    <submittedName>
        <fullName evidence="2">Uncharacterized protein</fullName>
    </submittedName>
</protein>
<evidence type="ECO:0000313" key="2">
    <source>
        <dbReference type="EMBL" id="TFJ92472.1"/>
    </source>
</evidence>
<feature type="compositionally biased region" description="Acidic residues" evidence="1">
    <location>
        <begin position="57"/>
        <end position="66"/>
    </location>
</feature>
<evidence type="ECO:0000313" key="3">
    <source>
        <dbReference type="Proteomes" id="UP000298484"/>
    </source>
</evidence>